<keyword evidence="5 9" id="KW-0560">Oxidoreductase</keyword>
<comment type="caution">
    <text evidence="10">The sequence shown here is derived from an EMBL/GenBank/DDBJ whole genome shotgun (WGS) entry which is preliminary data.</text>
</comment>
<dbReference type="PANTHER" id="PTHR46206">
    <property type="entry name" value="CYTOCHROME P450"/>
    <property type="match status" value="1"/>
</dbReference>
<dbReference type="CDD" id="cd11041">
    <property type="entry name" value="CYP503A1-like"/>
    <property type="match status" value="1"/>
</dbReference>
<evidence type="ECO:0000256" key="4">
    <source>
        <dbReference type="ARBA" id="ARBA00022723"/>
    </source>
</evidence>
<accession>A0A9P8Y6K5</accession>
<keyword evidence="7 9" id="KW-0503">Monooxygenase</keyword>
<name>A0A9P8Y6K5_9PEZI</name>
<dbReference type="Gene3D" id="1.10.630.10">
    <property type="entry name" value="Cytochrome P450"/>
    <property type="match status" value="1"/>
</dbReference>
<dbReference type="Pfam" id="PF00067">
    <property type="entry name" value="p450"/>
    <property type="match status" value="1"/>
</dbReference>
<organism evidence="10 11">
    <name type="scientific">Microdochium trichocladiopsis</name>
    <dbReference type="NCBI Taxonomy" id="1682393"/>
    <lineage>
        <taxon>Eukaryota</taxon>
        <taxon>Fungi</taxon>
        <taxon>Dikarya</taxon>
        <taxon>Ascomycota</taxon>
        <taxon>Pezizomycotina</taxon>
        <taxon>Sordariomycetes</taxon>
        <taxon>Xylariomycetidae</taxon>
        <taxon>Xylariales</taxon>
        <taxon>Microdochiaceae</taxon>
        <taxon>Microdochium</taxon>
    </lineage>
</organism>
<comment type="cofactor">
    <cofactor evidence="1 8">
        <name>heme</name>
        <dbReference type="ChEBI" id="CHEBI:30413"/>
    </cofactor>
</comment>
<evidence type="ECO:0000256" key="7">
    <source>
        <dbReference type="ARBA" id="ARBA00023033"/>
    </source>
</evidence>
<evidence type="ECO:0000256" key="5">
    <source>
        <dbReference type="ARBA" id="ARBA00023002"/>
    </source>
</evidence>
<dbReference type="OrthoDB" id="1844152at2759"/>
<dbReference type="InterPro" id="IPR017972">
    <property type="entry name" value="Cyt_P450_CS"/>
</dbReference>
<protein>
    <submittedName>
        <fullName evidence="10">Cytochrome P450</fullName>
    </submittedName>
</protein>
<keyword evidence="11" id="KW-1185">Reference proteome</keyword>
<proteinExistence type="inferred from homology"/>
<evidence type="ECO:0000256" key="3">
    <source>
        <dbReference type="ARBA" id="ARBA00022617"/>
    </source>
</evidence>
<keyword evidence="3 8" id="KW-0349">Heme</keyword>
<dbReference type="InterPro" id="IPR036396">
    <property type="entry name" value="Cyt_P450_sf"/>
</dbReference>
<dbReference type="PROSITE" id="PS00086">
    <property type="entry name" value="CYTOCHROME_P450"/>
    <property type="match status" value="1"/>
</dbReference>
<sequence>MSLGVGLASLCSVVALLYRLFTSYNLPSTLPWAGARGQHGRIARARANIASFFHLRQLLDEGYHEYSKRDRAYVLPYFLNGPEVVLPPSQIAWLVSQPDHILCQDKVNRQFLQAEYVFAHANLVKDPVHPEVIQQQLTRKLATFIPAIVQEMEHSLADKWGVNEGEWVEVGMYDTLLDIVTRLSLRVFMGPELCRDPALIKACQSFDRKVALPAAAISMFPELLKPIVAPFFTAYDYVQYLRCRRIILPIIRSRLEKLRNEELPVTDTKPPNDYIQWAIDHAFAKPVLDPLELDERVITSRFAVLCFAAIQSSVITLTNAIFDIVSSPERDDILSRLREDVLQATTTTSSSTSTSISSVVGDNAMVWTKASIAKMRLVDSSIRESMRLNGFIQRGVVKMVVAPEGVTLPDGSHLPCGTKVGVSGYSIHRDEDNYEDPNTFKPFRFTSLPPAGTTASPPQNLVNTSPTFMGFSHGAHACPGRFFAANQLKIALGHIALRYDITPAATAAAAVCEHGTVGDGAVTCTKRPENKWFFGHMAPPLTEKVRVRRRRNAASDFQAV</sequence>
<gene>
    <name evidence="10" type="ORF">B0I36DRAFT_244581</name>
</gene>
<evidence type="ECO:0000313" key="11">
    <source>
        <dbReference type="Proteomes" id="UP000756346"/>
    </source>
</evidence>
<evidence type="ECO:0000256" key="9">
    <source>
        <dbReference type="RuleBase" id="RU000461"/>
    </source>
</evidence>
<dbReference type="AlphaFoldDB" id="A0A9P8Y6K5"/>
<evidence type="ECO:0000256" key="6">
    <source>
        <dbReference type="ARBA" id="ARBA00023004"/>
    </source>
</evidence>
<evidence type="ECO:0000256" key="2">
    <source>
        <dbReference type="ARBA" id="ARBA00010617"/>
    </source>
</evidence>
<dbReference type="PANTHER" id="PTHR46206:SF1">
    <property type="entry name" value="P450, PUTATIVE (EUROFUNG)-RELATED"/>
    <property type="match status" value="1"/>
</dbReference>
<dbReference type="InterPro" id="IPR001128">
    <property type="entry name" value="Cyt_P450"/>
</dbReference>
<evidence type="ECO:0000256" key="1">
    <source>
        <dbReference type="ARBA" id="ARBA00001971"/>
    </source>
</evidence>
<dbReference type="GO" id="GO:0016705">
    <property type="term" value="F:oxidoreductase activity, acting on paired donors, with incorporation or reduction of molecular oxygen"/>
    <property type="evidence" value="ECO:0007669"/>
    <property type="project" value="InterPro"/>
</dbReference>
<keyword evidence="6 8" id="KW-0408">Iron</keyword>
<dbReference type="GO" id="GO:0004497">
    <property type="term" value="F:monooxygenase activity"/>
    <property type="evidence" value="ECO:0007669"/>
    <property type="project" value="UniProtKB-KW"/>
</dbReference>
<comment type="similarity">
    <text evidence="2 9">Belongs to the cytochrome P450 family.</text>
</comment>
<keyword evidence="4 8" id="KW-0479">Metal-binding</keyword>
<evidence type="ECO:0000256" key="8">
    <source>
        <dbReference type="PIRSR" id="PIRSR602403-1"/>
    </source>
</evidence>
<dbReference type="GO" id="GO:0020037">
    <property type="term" value="F:heme binding"/>
    <property type="evidence" value="ECO:0007669"/>
    <property type="project" value="InterPro"/>
</dbReference>
<dbReference type="GO" id="GO:0005506">
    <property type="term" value="F:iron ion binding"/>
    <property type="evidence" value="ECO:0007669"/>
    <property type="project" value="InterPro"/>
</dbReference>
<dbReference type="EMBL" id="JAGTJQ010000006">
    <property type="protein sequence ID" value="KAH7029091.1"/>
    <property type="molecule type" value="Genomic_DNA"/>
</dbReference>
<dbReference type="GeneID" id="70179615"/>
<dbReference type="RefSeq" id="XP_046011379.1">
    <property type="nucleotide sequence ID" value="XM_046150069.1"/>
</dbReference>
<dbReference type="Proteomes" id="UP000756346">
    <property type="component" value="Unassembled WGS sequence"/>
</dbReference>
<feature type="binding site" description="axial binding residue" evidence="8">
    <location>
        <position position="478"/>
    </location>
    <ligand>
        <name>heme</name>
        <dbReference type="ChEBI" id="CHEBI:30413"/>
    </ligand>
    <ligandPart>
        <name>Fe</name>
        <dbReference type="ChEBI" id="CHEBI:18248"/>
    </ligandPart>
</feature>
<dbReference type="PRINTS" id="PR00465">
    <property type="entry name" value="EP450IV"/>
</dbReference>
<reference evidence="10" key="1">
    <citation type="journal article" date="2021" name="Nat. Commun.">
        <title>Genetic determinants of endophytism in the Arabidopsis root mycobiome.</title>
        <authorList>
            <person name="Mesny F."/>
            <person name="Miyauchi S."/>
            <person name="Thiergart T."/>
            <person name="Pickel B."/>
            <person name="Atanasova L."/>
            <person name="Karlsson M."/>
            <person name="Huettel B."/>
            <person name="Barry K.W."/>
            <person name="Haridas S."/>
            <person name="Chen C."/>
            <person name="Bauer D."/>
            <person name="Andreopoulos W."/>
            <person name="Pangilinan J."/>
            <person name="LaButti K."/>
            <person name="Riley R."/>
            <person name="Lipzen A."/>
            <person name="Clum A."/>
            <person name="Drula E."/>
            <person name="Henrissat B."/>
            <person name="Kohler A."/>
            <person name="Grigoriev I.V."/>
            <person name="Martin F.M."/>
            <person name="Hacquard S."/>
        </authorList>
    </citation>
    <scope>NUCLEOTIDE SEQUENCE</scope>
    <source>
        <strain evidence="10">MPI-CAGE-CH-0230</strain>
    </source>
</reference>
<dbReference type="SUPFAM" id="SSF48264">
    <property type="entry name" value="Cytochrome P450"/>
    <property type="match status" value="1"/>
</dbReference>
<dbReference type="InterPro" id="IPR002403">
    <property type="entry name" value="Cyt_P450_E_grp-IV"/>
</dbReference>
<evidence type="ECO:0000313" key="10">
    <source>
        <dbReference type="EMBL" id="KAH7029091.1"/>
    </source>
</evidence>